<name>A0A9P1M4M4_9DINO</name>
<dbReference type="PANTHER" id="PTHR10183">
    <property type="entry name" value="CALPAIN"/>
    <property type="match status" value="1"/>
</dbReference>
<dbReference type="EMBL" id="CAMXCT010006700">
    <property type="protein sequence ID" value="CAI4018550.1"/>
    <property type="molecule type" value="Genomic_DNA"/>
</dbReference>
<reference evidence="8" key="1">
    <citation type="submission" date="2022-10" db="EMBL/GenBank/DDBJ databases">
        <authorList>
            <person name="Chen Y."/>
            <person name="Dougan E. K."/>
            <person name="Chan C."/>
            <person name="Rhodes N."/>
            <person name="Thang M."/>
        </authorList>
    </citation>
    <scope>NUCLEOTIDE SEQUENCE</scope>
</reference>
<evidence type="ECO:0000256" key="6">
    <source>
        <dbReference type="PROSITE-ProRule" id="PRU00239"/>
    </source>
</evidence>
<feature type="domain" description="Calpain catalytic" evidence="7">
    <location>
        <begin position="6"/>
        <end position="333"/>
    </location>
</feature>
<evidence type="ECO:0000259" key="7">
    <source>
        <dbReference type="PROSITE" id="PS50203"/>
    </source>
</evidence>
<dbReference type="InterPro" id="IPR001300">
    <property type="entry name" value="Peptidase_C2_calpain_cat"/>
</dbReference>
<reference evidence="9" key="2">
    <citation type="submission" date="2024-04" db="EMBL/GenBank/DDBJ databases">
        <authorList>
            <person name="Chen Y."/>
            <person name="Shah S."/>
            <person name="Dougan E. K."/>
            <person name="Thang M."/>
            <person name="Chan C."/>
        </authorList>
    </citation>
    <scope>NUCLEOTIDE SEQUENCE [LARGE SCALE GENOMIC DNA]</scope>
</reference>
<accession>A0A9P1M4M4</accession>
<evidence type="ECO:0000313" key="11">
    <source>
        <dbReference type="Proteomes" id="UP001152797"/>
    </source>
</evidence>
<dbReference type="AlphaFoldDB" id="A0A9P1M4M4"/>
<evidence type="ECO:0000313" key="10">
    <source>
        <dbReference type="EMBL" id="CAL4805862.1"/>
    </source>
</evidence>
<keyword evidence="4 6" id="KW-0788">Thiol protease</keyword>
<organism evidence="8">
    <name type="scientific">Cladocopium goreaui</name>
    <dbReference type="NCBI Taxonomy" id="2562237"/>
    <lineage>
        <taxon>Eukaryota</taxon>
        <taxon>Sar</taxon>
        <taxon>Alveolata</taxon>
        <taxon>Dinophyceae</taxon>
        <taxon>Suessiales</taxon>
        <taxon>Symbiodiniaceae</taxon>
        <taxon>Cladocopium</taxon>
    </lineage>
</organism>
<evidence type="ECO:0000256" key="5">
    <source>
        <dbReference type="PIRSR" id="PIRSR622684-1"/>
    </source>
</evidence>
<keyword evidence="3 6" id="KW-0378">Hydrolase</keyword>
<dbReference type="GO" id="GO:0004198">
    <property type="term" value="F:calcium-dependent cysteine-type endopeptidase activity"/>
    <property type="evidence" value="ECO:0007669"/>
    <property type="project" value="InterPro"/>
</dbReference>
<dbReference type="PRINTS" id="PR00704">
    <property type="entry name" value="CALPAIN"/>
</dbReference>
<dbReference type="PANTHER" id="PTHR10183:SF379">
    <property type="entry name" value="CALPAIN-5"/>
    <property type="match status" value="1"/>
</dbReference>
<dbReference type="InterPro" id="IPR000169">
    <property type="entry name" value="Pept_cys_AS"/>
</dbReference>
<dbReference type="CDD" id="cd00044">
    <property type="entry name" value="CysPc"/>
    <property type="match status" value="1"/>
</dbReference>
<evidence type="ECO:0000313" key="8">
    <source>
        <dbReference type="EMBL" id="CAI4018550.1"/>
    </source>
</evidence>
<feature type="active site" evidence="5 6">
    <location>
        <position position="263"/>
    </location>
</feature>
<dbReference type="OrthoDB" id="424753at2759"/>
<proteinExistence type="inferred from homology"/>
<evidence type="ECO:0000256" key="3">
    <source>
        <dbReference type="ARBA" id="ARBA00022801"/>
    </source>
</evidence>
<dbReference type="EMBL" id="CAMXCT030006700">
    <property type="protein sequence ID" value="CAL4805862.1"/>
    <property type="molecule type" value="Genomic_DNA"/>
</dbReference>
<evidence type="ECO:0000313" key="9">
    <source>
        <dbReference type="EMBL" id="CAL1171925.1"/>
    </source>
</evidence>
<dbReference type="Gene3D" id="3.90.70.10">
    <property type="entry name" value="Cysteine proteinases"/>
    <property type="match status" value="1"/>
</dbReference>
<dbReference type="SMART" id="SM00230">
    <property type="entry name" value="CysPc"/>
    <property type="match status" value="1"/>
</dbReference>
<comment type="similarity">
    <text evidence="1">Belongs to the peptidase C2 family.</text>
</comment>
<dbReference type="PROSITE" id="PS00139">
    <property type="entry name" value="THIOL_PROTEASE_CYS"/>
    <property type="match status" value="1"/>
</dbReference>
<feature type="active site" evidence="5 6">
    <location>
        <position position="283"/>
    </location>
</feature>
<evidence type="ECO:0000256" key="2">
    <source>
        <dbReference type="ARBA" id="ARBA00022670"/>
    </source>
</evidence>
<dbReference type="PROSITE" id="PS50203">
    <property type="entry name" value="CALPAIN_CAT"/>
    <property type="match status" value="1"/>
</dbReference>
<dbReference type="InterPro" id="IPR019406">
    <property type="entry name" value="APLF_PBZ"/>
</dbReference>
<keyword evidence="2 6" id="KW-0645">Protease</keyword>
<dbReference type="InterPro" id="IPR038765">
    <property type="entry name" value="Papain-like_cys_pep_sf"/>
</dbReference>
<dbReference type="Pfam" id="PF00648">
    <property type="entry name" value="Peptidase_C2"/>
    <property type="match status" value="1"/>
</dbReference>
<comment type="caution">
    <text evidence="8">The sequence shown here is derived from an EMBL/GenBank/DDBJ whole genome shotgun (WGS) entry which is preliminary data.</text>
</comment>
<keyword evidence="11" id="KW-1185">Reference proteome</keyword>
<dbReference type="Proteomes" id="UP001152797">
    <property type="component" value="Unassembled WGS sequence"/>
</dbReference>
<evidence type="ECO:0000256" key="4">
    <source>
        <dbReference type="ARBA" id="ARBA00022807"/>
    </source>
</evidence>
<dbReference type="EMBL" id="CAMXCT020006700">
    <property type="protein sequence ID" value="CAL1171925.1"/>
    <property type="molecule type" value="Genomic_DNA"/>
</dbReference>
<protein>
    <submittedName>
        <fullName evidence="10">Calpain-type cysteine protease DEK1</fullName>
    </submittedName>
</protein>
<dbReference type="Pfam" id="PF10283">
    <property type="entry name" value="zf-CCHH"/>
    <property type="match status" value="1"/>
</dbReference>
<sequence>MGEDSLFTDPTFHGDSALGSCGVQEWRKPFKWIRAKQLHKNAKLFSVIEADNIKQGELGDCWLLAAIAVMADFPGHIMNLFEVPSLTDNGRCVVRLYDLRSGWEDVEIDDLIPCDRYGAPLFAQLEGDSGSLWALLLEKAFAKFVGSYEALIGGSTPWAWQVLTGQPWMARWTRDKGAWTRWEMCDIADCFSKDESKAKEAAKKWRVDGMRRGRWRGPADTADDESMFQAMASYTQAGFAISCSIGEGDKAEERRPDGLLAKHAYSVLQVLCAFGQRLVEVRNPWGRGGEWNGAWSDDSPEWKKHPEIAEDLRVVEADDGRFWMPWDAFAAVFGAHIIVCPVTLPCPNNSQILDESSDRKERKVKCPQCRQPYTKSWVLLIDNESRKDPAGAWTRLADGKTLCFLCMRATCRASEKYLRGLRIAPGIAGLHKQTKLALAPPKGPRKAKLEVCRYGASCYRRNPQHFHECFHPSLLPPAPACESACGRSAASGFKTCCKSCNSTPPNLLVSIPGEHAEMSGLYTASSRRERGVPVWKQSKGSGWMWKGHVWMMGMQEDRVGGTSGLIAEDTGDSMPVRSPHLASKWQAAGKGGWNPLEGMKVEIDAASASAKHDDFCNTRDGRELDLQNQADQVLIKWSSVKSKTGEV</sequence>
<evidence type="ECO:0000256" key="1">
    <source>
        <dbReference type="ARBA" id="ARBA00007623"/>
    </source>
</evidence>
<dbReference type="GO" id="GO:0006508">
    <property type="term" value="P:proteolysis"/>
    <property type="evidence" value="ECO:0007669"/>
    <property type="project" value="UniProtKB-KW"/>
</dbReference>
<gene>
    <name evidence="8" type="ORF">C1SCF055_LOCUS43102</name>
</gene>
<feature type="active site" evidence="5 6">
    <location>
        <position position="61"/>
    </location>
</feature>
<dbReference type="InterPro" id="IPR022684">
    <property type="entry name" value="Calpain_cysteine_protease"/>
</dbReference>
<dbReference type="SUPFAM" id="SSF54001">
    <property type="entry name" value="Cysteine proteinases"/>
    <property type="match status" value="1"/>
</dbReference>